<evidence type="ECO:0000256" key="3">
    <source>
        <dbReference type="ARBA" id="ARBA00022833"/>
    </source>
</evidence>
<name>A0A9D3ML48_ANGAN</name>
<dbReference type="PROSITE" id="PS50119">
    <property type="entry name" value="ZF_BBOX"/>
    <property type="match status" value="1"/>
</dbReference>
<dbReference type="InterPro" id="IPR001841">
    <property type="entry name" value="Znf_RING"/>
</dbReference>
<dbReference type="InterPro" id="IPR027370">
    <property type="entry name" value="Znf-RING_euk"/>
</dbReference>
<feature type="compositionally biased region" description="Pro residues" evidence="6">
    <location>
        <begin position="80"/>
        <end position="95"/>
    </location>
</feature>
<dbReference type="InterPro" id="IPR000315">
    <property type="entry name" value="Znf_B-box"/>
</dbReference>
<evidence type="ECO:0000313" key="10">
    <source>
        <dbReference type="Proteomes" id="UP001044222"/>
    </source>
</evidence>
<reference evidence="9" key="1">
    <citation type="submission" date="2021-01" db="EMBL/GenBank/DDBJ databases">
        <title>A chromosome-scale assembly of European eel, Anguilla anguilla.</title>
        <authorList>
            <person name="Henkel C."/>
            <person name="Jong-Raadsen S.A."/>
            <person name="Dufour S."/>
            <person name="Weltzien F.-A."/>
            <person name="Palstra A.P."/>
            <person name="Pelster B."/>
            <person name="Spaink H.P."/>
            <person name="Van Den Thillart G.E."/>
            <person name="Jansen H."/>
            <person name="Zahm M."/>
            <person name="Klopp C."/>
            <person name="Cedric C."/>
            <person name="Louis A."/>
            <person name="Berthelot C."/>
            <person name="Parey E."/>
            <person name="Roest Crollius H."/>
            <person name="Montfort J."/>
            <person name="Robinson-Rechavi M."/>
            <person name="Bucao C."/>
            <person name="Bouchez O."/>
            <person name="Gislard M."/>
            <person name="Lluch J."/>
            <person name="Milhes M."/>
            <person name="Lampietro C."/>
            <person name="Lopez Roques C."/>
            <person name="Donnadieu C."/>
            <person name="Braasch I."/>
            <person name="Desvignes T."/>
            <person name="Postlethwait J."/>
            <person name="Bobe J."/>
            <person name="Guiguen Y."/>
            <person name="Dirks R."/>
        </authorList>
    </citation>
    <scope>NUCLEOTIDE SEQUENCE</scope>
    <source>
        <strain evidence="9">Tag_6206</strain>
        <tissue evidence="9">Liver</tissue>
    </source>
</reference>
<keyword evidence="5" id="KW-0175">Coiled coil</keyword>
<accession>A0A9D3ML48</accession>
<dbReference type="Pfam" id="PF00643">
    <property type="entry name" value="zf-B_box"/>
    <property type="match status" value="1"/>
</dbReference>
<evidence type="ECO:0008006" key="11">
    <source>
        <dbReference type="Google" id="ProtNLM"/>
    </source>
</evidence>
<evidence type="ECO:0000256" key="4">
    <source>
        <dbReference type="PROSITE-ProRule" id="PRU00024"/>
    </source>
</evidence>
<sequence length="399" mass="45475">MAAFSPLEEELTCPVCHRIYEDPLLLPCSHTLCRQCLQQCWSRQIQRCPVCRQQSSEQPHRNLALRNLCEAFKGEGGGALPPPPPPPPPPAPRPRSPGEAVRTVRRWRIPARAEELCSLHQERHKLFCLEDQEPICVVCQASVKHQNHTLRPVKEAAQTFRGEIRADLKSLDKNLKVLEKTKQTCERTEKNLKSKREFTENQIRAEFDKLFQFLRNEEESRISALRKEVRDKADLAQRMAEDLSDDIESLSDVIKAMEEDLRAKDIVLLKNYKDTKRRAQFIAKNPGKVPEETDVDKHVLNLKSKVMDRMTRYFQNQQDRTRERGSANAIPAAPDPRRYSYCVPEVTTAAPTPGVRNRRSPGILRPSFPRRPLQPATSVQSLPGYPLDEGCGNSPGIAV</sequence>
<feature type="coiled-coil region" evidence="5">
    <location>
        <begin position="161"/>
        <end position="202"/>
    </location>
</feature>
<dbReference type="SUPFAM" id="SSF57845">
    <property type="entry name" value="B-box zinc-binding domain"/>
    <property type="match status" value="1"/>
</dbReference>
<dbReference type="InterPro" id="IPR050143">
    <property type="entry name" value="TRIM/RBCC"/>
</dbReference>
<protein>
    <recommendedName>
        <fullName evidence="11">RING-type domain-containing protein</fullName>
    </recommendedName>
</protein>
<dbReference type="SMART" id="SM00184">
    <property type="entry name" value="RING"/>
    <property type="match status" value="1"/>
</dbReference>
<evidence type="ECO:0000256" key="6">
    <source>
        <dbReference type="SAM" id="MobiDB-lite"/>
    </source>
</evidence>
<gene>
    <name evidence="9" type="ORF">ANANG_G00076990</name>
</gene>
<dbReference type="Proteomes" id="UP001044222">
    <property type="component" value="Unassembled WGS sequence"/>
</dbReference>
<dbReference type="PANTHER" id="PTHR24103">
    <property type="entry name" value="E3 UBIQUITIN-PROTEIN LIGASE TRIM"/>
    <property type="match status" value="1"/>
</dbReference>
<evidence type="ECO:0000313" key="9">
    <source>
        <dbReference type="EMBL" id="KAG5849936.1"/>
    </source>
</evidence>
<evidence type="ECO:0000256" key="5">
    <source>
        <dbReference type="SAM" id="Coils"/>
    </source>
</evidence>
<dbReference type="InterPro" id="IPR013083">
    <property type="entry name" value="Znf_RING/FYVE/PHD"/>
</dbReference>
<dbReference type="PROSITE" id="PS00518">
    <property type="entry name" value="ZF_RING_1"/>
    <property type="match status" value="1"/>
</dbReference>
<dbReference type="PROSITE" id="PS50089">
    <property type="entry name" value="ZF_RING_2"/>
    <property type="match status" value="1"/>
</dbReference>
<feature type="region of interest" description="Disordered" evidence="6">
    <location>
        <begin position="349"/>
        <end position="399"/>
    </location>
</feature>
<dbReference type="Gene3D" id="3.30.40.10">
    <property type="entry name" value="Zinc/RING finger domain, C3HC4 (zinc finger)"/>
    <property type="match status" value="1"/>
</dbReference>
<evidence type="ECO:0000259" key="8">
    <source>
        <dbReference type="PROSITE" id="PS50119"/>
    </source>
</evidence>
<dbReference type="GO" id="GO:0008270">
    <property type="term" value="F:zinc ion binding"/>
    <property type="evidence" value="ECO:0007669"/>
    <property type="project" value="UniProtKB-KW"/>
</dbReference>
<dbReference type="SMART" id="SM00336">
    <property type="entry name" value="BBOX"/>
    <property type="match status" value="1"/>
</dbReference>
<feature type="domain" description="B box-type" evidence="8">
    <location>
        <begin position="112"/>
        <end position="153"/>
    </location>
</feature>
<feature type="coiled-coil region" evidence="5">
    <location>
        <begin position="226"/>
        <end position="260"/>
    </location>
</feature>
<organism evidence="9 10">
    <name type="scientific">Anguilla anguilla</name>
    <name type="common">European freshwater eel</name>
    <name type="synonym">Muraena anguilla</name>
    <dbReference type="NCBI Taxonomy" id="7936"/>
    <lineage>
        <taxon>Eukaryota</taxon>
        <taxon>Metazoa</taxon>
        <taxon>Chordata</taxon>
        <taxon>Craniata</taxon>
        <taxon>Vertebrata</taxon>
        <taxon>Euteleostomi</taxon>
        <taxon>Actinopterygii</taxon>
        <taxon>Neopterygii</taxon>
        <taxon>Teleostei</taxon>
        <taxon>Anguilliformes</taxon>
        <taxon>Anguillidae</taxon>
        <taxon>Anguilla</taxon>
    </lineage>
</organism>
<comment type="caution">
    <text evidence="9">The sequence shown here is derived from an EMBL/GenBank/DDBJ whole genome shotgun (WGS) entry which is preliminary data.</text>
</comment>
<feature type="region of interest" description="Disordered" evidence="6">
    <location>
        <begin position="75"/>
        <end position="101"/>
    </location>
</feature>
<dbReference type="SUPFAM" id="SSF57850">
    <property type="entry name" value="RING/U-box"/>
    <property type="match status" value="1"/>
</dbReference>
<evidence type="ECO:0000259" key="7">
    <source>
        <dbReference type="PROSITE" id="PS50089"/>
    </source>
</evidence>
<dbReference type="Gene3D" id="3.30.160.60">
    <property type="entry name" value="Classic Zinc Finger"/>
    <property type="match status" value="1"/>
</dbReference>
<keyword evidence="1" id="KW-0479">Metal-binding</keyword>
<dbReference type="AlphaFoldDB" id="A0A9D3ML48"/>
<evidence type="ECO:0000256" key="1">
    <source>
        <dbReference type="ARBA" id="ARBA00022723"/>
    </source>
</evidence>
<dbReference type="InterPro" id="IPR017907">
    <property type="entry name" value="Znf_RING_CS"/>
</dbReference>
<feature type="domain" description="RING-type" evidence="7">
    <location>
        <begin position="13"/>
        <end position="52"/>
    </location>
</feature>
<proteinExistence type="predicted"/>
<keyword evidence="3" id="KW-0862">Zinc</keyword>
<keyword evidence="10" id="KW-1185">Reference proteome</keyword>
<dbReference type="Pfam" id="PF13445">
    <property type="entry name" value="zf-RING_UBOX"/>
    <property type="match status" value="1"/>
</dbReference>
<keyword evidence="2 4" id="KW-0863">Zinc-finger</keyword>
<evidence type="ECO:0000256" key="2">
    <source>
        <dbReference type="ARBA" id="ARBA00022771"/>
    </source>
</evidence>
<dbReference type="EMBL" id="JAFIRN010000004">
    <property type="protein sequence ID" value="KAG5849936.1"/>
    <property type="molecule type" value="Genomic_DNA"/>
</dbReference>